<sequence>MRWVRSRMSNDERGVVAVLVAILMVVLLGCAAISVDIGANYVVKRQLQNGADAAALAVAQESSCKAGSSASSVSSLVQANVNSSSASSAAVIDGVKRKVTVTASAVGDDGLAGRRNVFAPVLGVERSEISASATASCVFPLGGTAELPLTFHKCHFDESRSLDVKILVAYNVTAPRCNGTSGNAAPGNFGWLQGVNGRCPAKIDAAVYATPGDTGNNIPGPCKDTIKQFQNAVVRVPIYDVAGGTGSGGWFHVVGLAAFKIQGYRLSGNPEFNWNNDVHGALSCTGSCRGIIGTFVKIVSLDSDLTPGGIDFGVSTISLLD</sequence>
<reference evidence="2" key="1">
    <citation type="submission" date="2019-11" db="EMBL/GenBank/DDBJ databases">
        <title>Spread of Macrolides and rifampicin resistant Rhodococcus equi in clinical isolates in the USA.</title>
        <authorList>
            <person name="Alvarez-Narvaez S."/>
            <person name="Huber L."/>
            <person name="Cohen N.D."/>
            <person name="Slovis N."/>
            <person name="Greiter M."/>
            <person name="Giguere S."/>
            <person name="Hart K."/>
        </authorList>
    </citation>
    <scope>NUCLEOTIDE SEQUENCE</scope>
    <source>
        <strain evidence="2">Lh_5</strain>
    </source>
</reference>
<dbReference type="AlphaFoldDB" id="A0AAE2W3K2"/>
<dbReference type="Proteomes" id="UP000706122">
    <property type="component" value="Unassembled WGS sequence"/>
</dbReference>
<accession>A0AAE2W3K2</accession>
<proteinExistence type="predicted"/>
<evidence type="ECO:0000313" key="2">
    <source>
        <dbReference type="EMBL" id="MBM4712695.1"/>
    </source>
</evidence>
<dbReference type="Pfam" id="PF13400">
    <property type="entry name" value="Tad"/>
    <property type="match status" value="1"/>
</dbReference>
<gene>
    <name evidence="2" type="ORF">GS551_00535</name>
</gene>
<protein>
    <recommendedName>
        <fullName evidence="1">Putative Flp pilus-assembly TadG-like N-terminal domain-containing protein</fullName>
    </recommendedName>
</protein>
<name>A0AAE2W3K2_RHOHA</name>
<dbReference type="EMBL" id="WUYC01000001">
    <property type="protein sequence ID" value="MBM4712695.1"/>
    <property type="molecule type" value="Genomic_DNA"/>
</dbReference>
<evidence type="ECO:0000259" key="1">
    <source>
        <dbReference type="Pfam" id="PF13400"/>
    </source>
</evidence>
<evidence type="ECO:0000313" key="3">
    <source>
        <dbReference type="Proteomes" id="UP000706122"/>
    </source>
</evidence>
<comment type="caution">
    <text evidence="2">The sequence shown here is derived from an EMBL/GenBank/DDBJ whole genome shotgun (WGS) entry which is preliminary data.</text>
</comment>
<dbReference type="PROSITE" id="PS51257">
    <property type="entry name" value="PROKAR_LIPOPROTEIN"/>
    <property type="match status" value="1"/>
</dbReference>
<dbReference type="InterPro" id="IPR028087">
    <property type="entry name" value="Tad_N"/>
</dbReference>
<feature type="domain" description="Putative Flp pilus-assembly TadG-like N-terminal" evidence="1">
    <location>
        <begin position="14"/>
        <end position="60"/>
    </location>
</feature>
<organism evidence="2 3">
    <name type="scientific">Rhodococcus hoagii</name>
    <name type="common">Corynebacterium equii</name>
    <dbReference type="NCBI Taxonomy" id="43767"/>
    <lineage>
        <taxon>Bacteria</taxon>
        <taxon>Bacillati</taxon>
        <taxon>Actinomycetota</taxon>
        <taxon>Actinomycetes</taxon>
        <taxon>Mycobacteriales</taxon>
        <taxon>Nocardiaceae</taxon>
        <taxon>Prescottella</taxon>
    </lineage>
</organism>